<dbReference type="EMBL" id="AP026560">
    <property type="protein sequence ID" value="BDP40764.1"/>
    <property type="molecule type" value="Genomic_DNA"/>
</dbReference>
<gene>
    <name evidence="1" type="ORF">DAETH_07330</name>
</gene>
<dbReference type="RefSeq" id="WP_264776575.1">
    <property type="nucleotide sequence ID" value="NZ_AP026560.1"/>
</dbReference>
<dbReference type="Pfam" id="PF04229">
    <property type="entry name" value="GrpB"/>
    <property type="match status" value="1"/>
</dbReference>
<dbReference type="InterPro" id="IPR007344">
    <property type="entry name" value="GrpB/CoaE"/>
</dbReference>
<evidence type="ECO:0000313" key="1">
    <source>
        <dbReference type="EMBL" id="BDP40764.1"/>
    </source>
</evidence>
<protein>
    <recommendedName>
        <fullName evidence="3">GrpB family protein</fullName>
    </recommendedName>
</protein>
<evidence type="ECO:0000313" key="2">
    <source>
        <dbReference type="Proteomes" id="UP001064971"/>
    </source>
</evidence>
<dbReference type="PANTHER" id="PTHR34822">
    <property type="entry name" value="GRPB DOMAIN PROTEIN (AFU_ORTHOLOGUE AFUA_1G01530)"/>
    <property type="match status" value="1"/>
</dbReference>
<reference evidence="1" key="1">
    <citation type="submission" date="2022-07" db="EMBL/GenBank/DDBJ databases">
        <title>Complete Genome Sequence of the Radioresistant Bacterium Deinococcus aetherius ST0316, Isolated from the Air Dust collected in Lower Stratosphere above Japan.</title>
        <authorList>
            <person name="Satoh K."/>
            <person name="Hagiwara K."/>
            <person name="Katsumata K."/>
            <person name="Kubo A."/>
            <person name="Yokobori S."/>
            <person name="Yamagishi A."/>
            <person name="Oono Y."/>
            <person name="Narumi I."/>
        </authorList>
    </citation>
    <scope>NUCLEOTIDE SEQUENCE</scope>
    <source>
        <strain evidence="1">ST0316</strain>
    </source>
</reference>
<dbReference type="Proteomes" id="UP001064971">
    <property type="component" value="Chromosome"/>
</dbReference>
<dbReference type="PANTHER" id="PTHR34822:SF1">
    <property type="entry name" value="GRPB FAMILY PROTEIN"/>
    <property type="match status" value="1"/>
</dbReference>
<sequence length="159" mass="17500">MTLGLKRGTVELRPSSPDYPALFDEEHVRVQHALGPLATDIQHVGSTSVPGLIAKPILDLAVAVRDAGATALCVEPLAGIGYTFMGDRVGNGEAFFAKGGDEARTHYFHLLPISHPHWRAYLVFRDALREDAELRDEYTAHKAGFIERVLQRGRVDGER</sequence>
<dbReference type="InterPro" id="IPR043519">
    <property type="entry name" value="NT_sf"/>
</dbReference>
<dbReference type="Gene3D" id="3.30.460.10">
    <property type="entry name" value="Beta Polymerase, domain 2"/>
    <property type="match status" value="1"/>
</dbReference>
<accession>A0ABN6RDR5</accession>
<dbReference type="SUPFAM" id="SSF81301">
    <property type="entry name" value="Nucleotidyltransferase"/>
    <property type="match status" value="1"/>
</dbReference>
<proteinExistence type="predicted"/>
<name>A0ABN6RDR5_9DEIO</name>
<organism evidence="1 2">
    <name type="scientific">Deinococcus aetherius</name>
    <dbReference type="NCBI Taxonomy" id="200252"/>
    <lineage>
        <taxon>Bacteria</taxon>
        <taxon>Thermotogati</taxon>
        <taxon>Deinococcota</taxon>
        <taxon>Deinococci</taxon>
        <taxon>Deinococcales</taxon>
        <taxon>Deinococcaceae</taxon>
        <taxon>Deinococcus</taxon>
    </lineage>
</organism>
<keyword evidence="2" id="KW-1185">Reference proteome</keyword>
<evidence type="ECO:0008006" key="3">
    <source>
        <dbReference type="Google" id="ProtNLM"/>
    </source>
</evidence>